<organism evidence="1 2">
    <name type="scientific">Gardnerella pickettii JCP8017A</name>
    <dbReference type="NCBI Taxonomy" id="1261062"/>
    <lineage>
        <taxon>Bacteria</taxon>
        <taxon>Bacillati</taxon>
        <taxon>Actinomycetota</taxon>
        <taxon>Actinomycetes</taxon>
        <taxon>Bifidobacteriales</taxon>
        <taxon>Bifidobacteriaceae</taxon>
        <taxon>Gardnerella</taxon>
        <taxon>Gardnerella pickettii</taxon>
    </lineage>
</organism>
<protein>
    <submittedName>
        <fullName evidence="1">Uncharacterized protein</fullName>
    </submittedName>
</protein>
<comment type="caution">
    <text evidence="1">The sequence shown here is derived from an EMBL/GenBank/DDBJ whole genome shotgun (WGS) entry which is preliminary data.</text>
</comment>
<accession>T2PJK9</accession>
<evidence type="ECO:0000313" key="2">
    <source>
        <dbReference type="Proteomes" id="UP000015779"/>
    </source>
</evidence>
<proteinExistence type="predicted"/>
<dbReference type="HOGENOM" id="CLU_3216744_0_0_11"/>
<sequence length="44" mass="5045">MFYKNFSYIKAKSNSQKPISCKALRTCFGVNCKGRLHKANLGKY</sequence>
<dbReference type="PATRIC" id="fig|1261062.4.peg.995"/>
<dbReference type="AlphaFoldDB" id="T2PJK9"/>
<dbReference type="EMBL" id="ATJN01000073">
    <property type="protein sequence ID" value="EPI51274.1"/>
    <property type="molecule type" value="Genomic_DNA"/>
</dbReference>
<gene>
    <name evidence="1" type="ORF">HMPREF1577_01096</name>
</gene>
<name>T2PJK9_9BIFI</name>
<evidence type="ECO:0000313" key="1">
    <source>
        <dbReference type="EMBL" id="EPI51274.1"/>
    </source>
</evidence>
<dbReference type="Proteomes" id="UP000015779">
    <property type="component" value="Unassembled WGS sequence"/>
</dbReference>
<reference evidence="1 2" key="1">
    <citation type="submission" date="2013-06" db="EMBL/GenBank/DDBJ databases">
        <authorList>
            <person name="Weinstock G."/>
            <person name="Sodergren E."/>
            <person name="Lobos E.A."/>
            <person name="Fulton L."/>
            <person name="Fulton R."/>
            <person name="Courtney L."/>
            <person name="Fronick C."/>
            <person name="O'Laughlin M."/>
            <person name="Godfrey J."/>
            <person name="Wilson R.M."/>
            <person name="Miner T."/>
            <person name="Farmer C."/>
            <person name="Delehaunty K."/>
            <person name="Cordes M."/>
            <person name="Minx P."/>
            <person name="Tomlinson C."/>
            <person name="Chen J."/>
            <person name="Wollam A."/>
            <person name="Pepin K.H."/>
            <person name="Bhonagiri V."/>
            <person name="Zhang X."/>
            <person name="Warren W."/>
            <person name="Mitreva M."/>
            <person name="Mardis E.R."/>
            <person name="Wilson R.K."/>
        </authorList>
    </citation>
    <scope>NUCLEOTIDE SEQUENCE [LARGE SCALE GENOMIC DNA]</scope>
    <source>
        <strain evidence="1 2">JCP8017A</strain>
    </source>
</reference>